<reference evidence="3" key="2">
    <citation type="submission" date="2020-08" db="EMBL/GenBank/DDBJ databases">
        <authorList>
            <person name="Chen M."/>
            <person name="Teng W."/>
            <person name="Zhao L."/>
            <person name="Hu C."/>
            <person name="Zhou Y."/>
            <person name="Han B."/>
            <person name="Song L."/>
            <person name="Shu W."/>
        </authorList>
    </citation>
    <scope>NUCLEOTIDE SEQUENCE</scope>
    <source>
        <strain evidence="3">FACHB-1277</strain>
    </source>
</reference>
<keyword evidence="3" id="KW-0482">Metalloprotease</keyword>
<feature type="domain" description="CAAX prenyl protease 2/Lysostaphin resistance protein A-like" evidence="2">
    <location>
        <begin position="110"/>
        <end position="203"/>
    </location>
</feature>
<evidence type="ECO:0000259" key="2">
    <source>
        <dbReference type="Pfam" id="PF02517"/>
    </source>
</evidence>
<feature type="transmembrane region" description="Helical" evidence="1">
    <location>
        <begin position="193"/>
        <end position="211"/>
    </location>
</feature>
<dbReference type="EMBL" id="JACJPY010000014">
    <property type="protein sequence ID" value="MBD2149866.1"/>
    <property type="molecule type" value="Genomic_DNA"/>
</dbReference>
<dbReference type="GO" id="GO:0080120">
    <property type="term" value="P:CAAX-box protein maturation"/>
    <property type="evidence" value="ECO:0007669"/>
    <property type="project" value="UniProtKB-ARBA"/>
</dbReference>
<dbReference type="Pfam" id="PF02517">
    <property type="entry name" value="Rce1-like"/>
    <property type="match status" value="1"/>
</dbReference>
<dbReference type="AlphaFoldDB" id="A0A926USA5"/>
<feature type="transmembrane region" description="Helical" evidence="1">
    <location>
        <begin position="12"/>
        <end position="30"/>
    </location>
</feature>
<gene>
    <name evidence="3" type="ORF">H6F44_06975</name>
</gene>
<protein>
    <submittedName>
        <fullName evidence="3">CPBP family intramembrane metalloprotease</fullName>
    </submittedName>
</protein>
<keyword evidence="3" id="KW-0378">Hydrolase</keyword>
<organism evidence="3 4">
    <name type="scientific">Pseudanabaena cinerea FACHB-1277</name>
    <dbReference type="NCBI Taxonomy" id="2949581"/>
    <lineage>
        <taxon>Bacteria</taxon>
        <taxon>Bacillati</taxon>
        <taxon>Cyanobacteriota</taxon>
        <taxon>Cyanophyceae</taxon>
        <taxon>Pseudanabaenales</taxon>
        <taxon>Pseudanabaenaceae</taxon>
        <taxon>Pseudanabaena</taxon>
        <taxon>Pseudanabaena cinerea</taxon>
    </lineage>
</organism>
<evidence type="ECO:0000313" key="4">
    <source>
        <dbReference type="Proteomes" id="UP000631421"/>
    </source>
</evidence>
<keyword evidence="1" id="KW-0812">Transmembrane</keyword>
<keyword evidence="3" id="KW-0645">Protease</keyword>
<dbReference type="InterPro" id="IPR003675">
    <property type="entry name" value="Rce1/LyrA-like_dom"/>
</dbReference>
<evidence type="ECO:0000313" key="3">
    <source>
        <dbReference type="EMBL" id="MBD2149866.1"/>
    </source>
</evidence>
<keyword evidence="4" id="KW-1185">Reference proteome</keyword>
<evidence type="ECO:0000256" key="1">
    <source>
        <dbReference type="SAM" id="Phobius"/>
    </source>
</evidence>
<keyword evidence="1" id="KW-0472">Membrane</keyword>
<proteinExistence type="predicted"/>
<reference evidence="3" key="1">
    <citation type="journal article" date="2015" name="ISME J.">
        <title>Draft Genome Sequence of Streptomyces incarnatus NRRL8089, which Produces the Nucleoside Antibiotic Sinefungin.</title>
        <authorList>
            <person name="Oshima K."/>
            <person name="Hattori M."/>
            <person name="Shimizu H."/>
            <person name="Fukuda K."/>
            <person name="Nemoto M."/>
            <person name="Inagaki K."/>
            <person name="Tamura T."/>
        </authorList>
    </citation>
    <scope>NUCLEOTIDE SEQUENCE</scope>
    <source>
        <strain evidence="3">FACHB-1277</strain>
    </source>
</reference>
<feature type="transmembrane region" description="Helical" evidence="1">
    <location>
        <begin position="231"/>
        <end position="251"/>
    </location>
</feature>
<keyword evidence="1" id="KW-1133">Transmembrane helix</keyword>
<accession>A0A926USA5</accession>
<dbReference type="Proteomes" id="UP000631421">
    <property type="component" value="Unassembled WGS sequence"/>
</dbReference>
<dbReference type="PANTHER" id="PTHR43592">
    <property type="entry name" value="CAAX AMINO TERMINAL PROTEASE"/>
    <property type="match status" value="1"/>
</dbReference>
<dbReference type="PANTHER" id="PTHR43592:SF20">
    <property type="entry name" value="ALPHA_BETA-HYDROLASES SUPERFAMILY PROTEIN"/>
    <property type="match status" value="1"/>
</dbReference>
<feature type="transmembrane region" description="Helical" evidence="1">
    <location>
        <begin position="51"/>
        <end position="71"/>
    </location>
</feature>
<name>A0A926USA5_9CYAN</name>
<dbReference type="GO" id="GO:0004175">
    <property type="term" value="F:endopeptidase activity"/>
    <property type="evidence" value="ECO:0007669"/>
    <property type="project" value="UniProtKB-ARBA"/>
</dbReference>
<feature type="transmembrane region" description="Helical" evidence="1">
    <location>
        <begin position="166"/>
        <end position="186"/>
    </location>
</feature>
<comment type="caution">
    <text evidence="3">The sequence shown here is derived from an EMBL/GenBank/DDBJ whole genome shotgun (WGS) entry which is preliminary data.</text>
</comment>
<sequence>MYLAFGESVAVLLTVLLYVGFVALIGLWGSKISGYKQPYRHYGLEFSPRSFNEFLQGWGLGCVTLLLFYGLQLSLGWLSSQAIDLPLGNGTLPQRLLPAIGVHFVDWQGAIAPGLLTSFGVGLAEEILFRGWLLSELDRDYAPRQALISASLVFAVLHFIKPLAVILATWSQFAGLVTMAIVLVLARRRCGNRLGMAIGLHGGLIWGYYIVNTTHWFKPTGTVPEWVTGISGNPIAGVVGIAFLWAIAYALKKLPQKLL</sequence>
<dbReference type="GO" id="GO:0008237">
    <property type="term" value="F:metallopeptidase activity"/>
    <property type="evidence" value="ECO:0007669"/>
    <property type="project" value="UniProtKB-KW"/>
</dbReference>